<accession>A0ABQ7NBF5</accession>
<reference evidence="2 3" key="1">
    <citation type="submission" date="2021-03" db="EMBL/GenBank/DDBJ databases">
        <authorList>
            <person name="King G.J."/>
            <person name="Bancroft I."/>
            <person name="Baten A."/>
            <person name="Bloomfield J."/>
            <person name="Borpatragohain P."/>
            <person name="He Z."/>
            <person name="Irish N."/>
            <person name="Irwin J."/>
            <person name="Liu K."/>
            <person name="Mauleon R.P."/>
            <person name="Moore J."/>
            <person name="Morris R."/>
            <person name="Ostergaard L."/>
            <person name="Wang B."/>
            <person name="Wells R."/>
        </authorList>
    </citation>
    <scope>NUCLEOTIDE SEQUENCE [LARGE SCALE GENOMIC DNA]</scope>
    <source>
        <strain evidence="2">R-o-18</strain>
        <tissue evidence="2">Leaf</tissue>
    </source>
</reference>
<keyword evidence="3" id="KW-1185">Reference proteome</keyword>
<name>A0ABQ7NBF5_BRACM</name>
<proteinExistence type="predicted"/>
<feature type="compositionally biased region" description="Basic residues" evidence="1">
    <location>
        <begin position="19"/>
        <end position="35"/>
    </location>
</feature>
<feature type="compositionally biased region" description="Basic residues" evidence="1">
    <location>
        <begin position="220"/>
        <end position="232"/>
    </location>
</feature>
<evidence type="ECO:0000256" key="1">
    <source>
        <dbReference type="SAM" id="MobiDB-lite"/>
    </source>
</evidence>
<sequence>MHAGIRTWSDLSIPEVTRRRSKSRPGRSTEKKKRIQQGLLRYVPVVRTSPEESKSSQSFKGLDDPGEINTPAPSIQDLSSGELEEGEICPAVLEDNSAIQLALTDDIETPQLTGGKQCILEAQITVTADRDGATADVTNQFPTEDRVEMTTDPGGLGINLITSTLEELVQSSPDTIEGPPEVVVHASPIADEVLPEVLLSEVDYRPVEEDEQENPFILVKNRKSSRKAAKRH</sequence>
<comment type="caution">
    <text evidence="2">The sequence shown here is derived from an EMBL/GenBank/DDBJ whole genome shotgun (WGS) entry which is preliminary data.</text>
</comment>
<gene>
    <name evidence="2" type="primary">A02g500120.1_BraROA</name>
    <name evidence="2" type="ORF">IGI04_004332</name>
</gene>
<feature type="region of interest" description="Disordered" evidence="1">
    <location>
        <begin position="1"/>
        <end position="82"/>
    </location>
</feature>
<dbReference type="EMBL" id="JADBGQ010000002">
    <property type="protein sequence ID" value="KAG5408013.1"/>
    <property type="molecule type" value="Genomic_DNA"/>
</dbReference>
<protein>
    <submittedName>
        <fullName evidence="2">Uncharacterized protein</fullName>
    </submittedName>
</protein>
<organism evidence="2 3">
    <name type="scientific">Brassica rapa subsp. trilocularis</name>
    <dbReference type="NCBI Taxonomy" id="1813537"/>
    <lineage>
        <taxon>Eukaryota</taxon>
        <taxon>Viridiplantae</taxon>
        <taxon>Streptophyta</taxon>
        <taxon>Embryophyta</taxon>
        <taxon>Tracheophyta</taxon>
        <taxon>Spermatophyta</taxon>
        <taxon>Magnoliopsida</taxon>
        <taxon>eudicotyledons</taxon>
        <taxon>Gunneridae</taxon>
        <taxon>Pentapetalae</taxon>
        <taxon>rosids</taxon>
        <taxon>malvids</taxon>
        <taxon>Brassicales</taxon>
        <taxon>Brassicaceae</taxon>
        <taxon>Brassiceae</taxon>
        <taxon>Brassica</taxon>
    </lineage>
</organism>
<dbReference type="Proteomes" id="UP000823674">
    <property type="component" value="Chromosome A02"/>
</dbReference>
<evidence type="ECO:0000313" key="3">
    <source>
        <dbReference type="Proteomes" id="UP000823674"/>
    </source>
</evidence>
<feature type="region of interest" description="Disordered" evidence="1">
    <location>
        <begin position="208"/>
        <end position="232"/>
    </location>
</feature>
<evidence type="ECO:0000313" key="2">
    <source>
        <dbReference type="EMBL" id="KAG5408013.1"/>
    </source>
</evidence>